<protein>
    <submittedName>
        <fullName evidence="1">Uncharacterized protein</fullName>
    </submittedName>
</protein>
<accession>A0A448WBB7</accession>
<evidence type="ECO:0000313" key="1">
    <source>
        <dbReference type="EMBL" id="VEL07509.1"/>
    </source>
</evidence>
<keyword evidence="2" id="KW-1185">Reference proteome</keyword>
<dbReference type="Proteomes" id="UP000784294">
    <property type="component" value="Unassembled WGS sequence"/>
</dbReference>
<reference evidence="1" key="1">
    <citation type="submission" date="2018-11" db="EMBL/GenBank/DDBJ databases">
        <authorList>
            <consortium name="Pathogen Informatics"/>
        </authorList>
    </citation>
    <scope>NUCLEOTIDE SEQUENCE</scope>
</reference>
<proteinExistence type="predicted"/>
<name>A0A448WBB7_9PLAT</name>
<comment type="caution">
    <text evidence="1">The sequence shown here is derived from an EMBL/GenBank/DDBJ whole genome shotgun (WGS) entry which is preliminary data.</text>
</comment>
<dbReference type="EMBL" id="CAAALY010001900">
    <property type="protein sequence ID" value="VEL07509.1"/>
    <property type="molecule type" value="Genomic_DNA"/>
</dbReference>
<dbReference type="AlphaFoldDB" id="A0A448WBB7"/>
<organism evidence="1 2">
    <name type="scientific">Protopolystoma xenopodis</name>
    <dbReference type="NCBI Taxonomy" id="117903"/>
    <lineage>
        <taxon>Eukaryota</taxon>
        <taxon>Metazoa</taxon>
        <taxon>Spiralia</taxon>
        <taxon>Lophotrochozoa</taxon>
        <taxon>Platyhelminthes</taxon>
        <taxon>Monogenea</taxon>
        <taxon>Polyopisthocotylea</taxon>
        <taxon>Polystomatidea</taxon>
        <taxon>Polystomatidae</taxon>
        <taxon>Protopolystoma</taxon>
    </lineage>
</organism>
<sequence>MTSTLPISQKRGRRQTGCCTMFEVVAKMEAGHSNPLSADVFVALHNANDRCEYHKCNCFCLSLHTTIRLHPSPLHNEVE</sequence>
<gene>
    <name evidence="1" type="ORF">PXEA_LOCUS949</name>
</gene>
<evidence type="ECO:0000313" key="2">
    <source>
        <dbReference type="Proteomes" id="UP000784294"/>
    </source>
</evidence>